<keyword evidence="3 7" id="KW-0812">Transmembrane</keyword>
<feature type="domain" description="ABC3 transporter permease C-terminal" evidence="8">
    <location>
        <begin position="685"/>
        <end position="798"/>
    </location>
</feature>
<dbReference type="InterPro" id="IPR025857">
    <property type="entry name" value="MacB_PCD"/>
</dbReference>
<keyword evidence="5 7" id="KW-0472">Membrane</keyword>
<feature type="transmembrane region" description="Helical" evidence="7">
    <location>
        <begin position="273"/>
        <end position="297"/>
    </location>
</feature>
<gene>
    <name evidence="10" type="ORF">M0G41_02345</name>
</gene>
<evidence type="ECO:0000259" key="9">
    <source>
        <dbReference type="Pfam" id="PF12704"/>
    </source>
</evidence>
<dbReference type="InterPro" id="IPR017800">
    <property type="entry name" value="ADOP"/>
</dbReference>
<feature type="transmembrane region" description="Helical" evidence="7">
    <location>
        <begin position="769"/>
        <end position="789"/>
    </location>
</feature>
<sequence length="805" mass="86594">MVGMVWLELRTASRALMRSPGFSLTAIAMLAVGFGLTLYMFGAINGFLLREVPFPEGERLMHVEYADLADRNDAIEVPTSDFLTLRREQRVFQRLEGFSQGTINLADSTARPERYNGALISAGSFDTLGVQPILGPGFRAGDDAPGAAGTVVLGYSLWQQRFGADPDIIGREVRVNGRPAQVVGVMPQGFAFPINNAVWVPLNLGTRDAPRREQISLEVFGRLVDGATLEQAAGELEALLARIEEQDTGPTLAEKVVVKPYRDEFIGEDTRQVLGTMFAAVLLVLAIACVNVSNLMIARSVQRNRETAIRAAIGASRWRLMGSNLAEVLLIACAALAIGTGLAFVGDHYTIEALRTSEDPPPYWVLQTSFFEVQDPLFAIGTVLLVVLMAGLWPAWRAASAAQAEGMREGGRVAGGRASSSLTVLEIALCMVLLVTSGLTVRSVIARDSLAQPFNGTEVLGGRVGLFDGDYPDDNAIRDFAARLLPRLLALPSVEAAGISSSLPYSFTGGDLLQTEAALQDAEGVRPYANVVSADRGYFETLEIPLLRGRGFESRDRADAPPVALVSELLARRLWPDADPVGQRLRLGAAGSEGDWIEVIGVVPHMPQSGSVDTPSLYRPFEQAPTRFFSPVLRGAVDPMSLGEPMRDAVIAVDANLPVYFLRTPEDWRRIASFDIRLMAVLFGVFGAFAVLLAAAGLYAVLAYQVGQRVREIGVRRALGADDRGILRMVARQGAWQLALGLGIGLLLALGFARLLSGVLFGVSTHDPLTFLGVAGLLCLVGVLASLLPTRRALGVEPMVALRYD</sequence>
<evidence type="ECO:0000313" key="10">
    <source>
        <dbReference type="EMBL" id="MCK7592504.1"/>
    </source>
</evidence>
<dbReference type="NCBIfam" id="TIGR03434">
    <property type="entry name" value="ADOP"/>
    <property type="match status" value="1"/>
</dbReference>
<evidence type="ECO:0000256" key="1">
    <source>
        <dbReference type="ARBA" id="ARBA00004651"/>
    </source>
</evidence>
<feature type="domain" description="MacB-like periplasmic core" evidence="9">
    <location>
        <begin position="420"/>
        <end position="628"/>
    </location>
</feature>
<reference evidence="10" key="1">
    <citation type="submission" date="2022-04" db="EMBL/GenBank/DDBJ databases">
        <title>Lysobacter sp. CAU 1642 isolated from sea sand.</title>
        <authorList>
            <person name="Kim W."/>
        </authorList>
    </citation>
    <scope>NUCLEOTIDE SEQUENCE</scope>
    <source>
        <strain evidence="10">CAU 1642</strain>
    </source>
</reference>
<feature type="transmembrane region" description="Helical" evidence="7">
    <location>
        <begin position="21"/>
        <end position="41"/>
    </location>
</feature>
<dbReference type="PANTHER" id="PTHR30572:SF4">
    <property type="entry name" value="ABC TRANSPORTER PERMEASE YTRF"/>
    <property type="match status" value="1"/>
</dbReference>
<feature type="transmembrane region" description="Helical" evidence="7">
    <location>
        <begin position="325"/>
        <end position="345"/>
    </location>
</feature>
<dbReference type="RefSeq" id="WP_248204697.1">
    <property type="nucleotide sequence ID" value="NZ_JALNMH010000001.1"/>
</dbReference>
<feature type="transmembrane region" description="Helical" evidence="7">
    <location>
        <begin position="738"/>
        <end position="763"/>
    </location>
</feature>
<dbReference type="InterPro" id="IPR003838">
    <property type="entry name" value="ABC3_permease_C"/>
</dbReference>
<evidence type="ECO:0000256" key="4">
    <source>
        <dbReference type="ARBA" id="ARBA00022989"/>
    </source>
</evidence>
<accession>A0ABT0GD81</accession>
<proteinExistence type="inferred from homology"/>
<comment type="subcellular location">
    <subcellularLocation>
        <location evidence="1">Cell membrane</location>
        <topology evidence="1">Multi-pass membrane protein</topology>
    </subcellularLocation>
</comment>
<evidence type="ECO:0000256" key="6">
    <source>
        <dbReference type="ARBA" id="ARBA00038076"/>
    </source>
</evidence>
<dbReference type="EMBL" id="JALNMH010000001">
    <property type="protein sequence ID" value="MCK7592504.1"/>
    <property type="molecule type" value="Genomic_DNA"/>
</dbReference>
<comment type="similarity">
    <text evidence="6">Belongs to the ABC-4 integral membrane protein family.</text>
</comment>
<dbReference type="PANTHER" id="PTHR30572">
    <property type="entry name" value="MEMBRANE COMPONENT OF TRANSPORTER-RELATED"/>
    <property type="match status" value="1"/>
</dbReference>
<feature type="transmembrane region" description="Helical" evidence="7">
    <location>
        <begin position="377"/>
        <end position="396"/>
    </location>
</feature>
<evidence type="ECO:0000256" key="2">
    <source>
        <dbReference type="ARBA" id="ARBA00022475"/>
    </source>
</evidence>
<evidence type="ECO:0000256" key="7">
    <source>
        <dbReference type="SAM" id="Phobius"/>
    </source>
</evidence>
<dbReference type="Pfam" id="PF02687">
    <property type="entry name" value="FtsX"/>
    <property type="match status" value="2"/>
</dbReference>
<feature type="domain" description="ABC3 transporter permease C-terminal" evidence="8">
    <location>
        <begin position="279"/>
        <end position="400"/>
    </location>
</feature>
<dbReference type="Pfam" id="PF12704">
    <property type="entry name" value="MacB_PCD"/>
    <property type="match status" value="2"/>
</dbReference>
<evidence type="ECO:0000313" key="11">
    <source>
        <dbReference type="Proteomes" id="UP001431449"/>
    </source>
</evidence>
<name>A0ABT0GD81_9GAMM</name>
<feature type="transmembrane region" description="Helical" evidence="7">
    <location>
        <begin position="678"/>
        <end position="702"/>
    </location>
</feature>
<feature type="transmembrane region" description="Helical" evidence="7">
    <location>
        <begin position="417"/>
        <end position="439"/>
    </location>
</feature>
<evidence type="ECO:0000256" key="5">
    <source>
        <dbReference type="ARBA" id="ARBA00023136"/>
    </source>
</evidence>
<protein>
    <submittedName>
        <fullName evidence="10">ABC transporter permease</fullName>
    </submittedName>
</protein>
<comment type="caution">
    <text evidence="10">The sequence shown here is derived from an EMBL/GenBank/DDBJ whole genome shotgun (WGS) entry which is preliminary data.</text>
</comment>
<evidence type="ECO:0000259" key="8">
    <source>
        <dbReference type="Pfam" id="PF02687"/>
    </source>
</evidence>
<dbReference type="Proteomes" id="UP001431449">
    <property type="component" value="Unassembled WGS sequence"/>
</dbReference>
<keyword evidence="4 7" id="KW-1133">Transmembrane helix</keyword>
<feature type="domain" description="MacB-like periplasmic core" evidence="9">
    <location>
        <begin position="24"/>
        <end position="239"/>
    </location>
</feature>
<dbReference type="InterPro" id="IPR050250">
    <property type="entry name" value="Macrolide_Exporter_MacB"/>
</dbReference>
<keyword evidence="2" id="KW-1003">Cell membrane</keyword>
<evidence type="ECO:0000256" key="3">
    <source>
        <dbReference type="ARBA" id="ARBA00022692"/>
    </source>
</evidence>
<keyword evidence="11" id="KW-1185">Reference proteome</keyword>
<organism evidence="10 11">
    <name type="scientific">Pseudomarimonas salicorniae</name>
    <dbReference type="NCBI Taxonomy" id="2933270"/>
    <lineage>
        <taxon>Bacteria</taxon>
        <taxon>Pseudomonadati</taxon>
        <taxon>Pseudomonadota</taxon>
        <taxon>Gammaproteobacteria</taxon>
        <taxon>Lysobacterales</taxon>
        <taxon>Lysobacteraceae</taxon>
        <taxon>Pseudomarimonas</taxon>
    </lineage>
</organism>